<organism evidence="2">
    <name type="scientific">Pseudo-nitzschia australis</name>
    <dbReference type="NCBI Taxonomy" id="44445"/>
    <lineage>
        <taxon>Eukaryota</taxon>
        <taxon>Sar</taxon>
        <taxon>Stramenopiles</taxon>
        <taxon>Ochrophyta</taxon>
        <taxon>Bacillariophyta</taxon>
        <taxon>Bacillariophyceae</taxon>
        <taxon>Bacillariophycidae</taxon>
        <taxon>Bacillariales</taxon>
        <taxon>Bacillariaceae</taxon>
        <taxon>Pseudo-nitzschia</taxon>
    </lineage>
</organism>
<dbReference type="SUPFAM" id="SSF52266">
    <property type="entry name" value="SGNH hydrolase"/>
    <property type="match status" value="1"/>
</dbReference>
<protein>
    <submittedName>
        <fullName evidence="2">Uncharacterized protein</fullName>
    </submittedName>
</protein>
<dbReference type="AlphaFoldDB" id="A0A7S4EQL6"/>
<feature type="compositionally biased region" description="Basic and acidic residues" evidence="1">
    <location>
        <begin position="123"/>
        <end position="133"/>
    </location>
</feature>
<name>A0A7S4EQL6_9STRA</name>
<proteinExistence type="predicted"/>
<evidence type="ECO:0000256" key="1">
    <source>
        <dbReference type="SAM" id="MobiDB-lite"/>
    </source>
</evidence>
<reference evidence="2" key="1">
    <citation type="submission" date="2021-01" db="EMBL/GenBank/DDBJ databases">
        <authorList>
            <person name="Corre E."/>
            <person name="Pelletier E."/>
            <person name="Niang G."/>
            <person name="Scheremetjew M."/>
            <person name="Finn R."/>
            <person name="Kale V."/>
            <person name="Holt S."/>
            <person name="Cochrane G."/>
            <person name="Meng A."/>
            <person name="Brown T."/>
            <person name="Cohen L."/>
        </authorList>
    </citation>
    <scope>NUCLEOTIDE SEQUENCE</scope>
    <source>
        <strain evidence="2">10249 10 AB</strain>
    </source>
</reference>
<accession>A0A7S4EQL6</accession>
<gene>
    <name evidence="2" type="ORF">PAUS00366_LOCUS22177</name>
</gene>
<sequence>MIFKIPPKPDLSVRTEVEQAILSTSPNCCCQVELHLLAESKSVLYSLNSDGNRKTEGGDEFYIRYEEYTPIGGDDKGVIDDGNENDLGKEVITQAVALITDQCDGSYELDFSTTPMNPLLPARKSENSDKSYDLNDDDDNGNEEEIVRTITVYFEYTDSMGFLSPPSKHDWLNGGYSHTKYKIRLPRRSHRPFIRAFLPPTPSVNLSKFDQVFAFGDSTFCQFFRQRPNKKGKYYFQPNLRIIGEKVRTGLNSETVDTLVELIRDDDIEKELSNDCDNTKKALIVGSCLWDILSADDTLQGSTFIDHYNACKDYICRLRKRYPELTIVWKSPMAVHIHWVDLQRVVEHDRATATLFGINRIKYMSASRSLFLYKLQRKLMEELQVPMIDLYEATYLSADLLYPSDGRHYKPDLNRKMLSWFYPTSSLHMGTNKDEQKRAYFRHVV</sequence>
<evidence type="ECO:0000313" key="2">
    <source>
        <dbReference type="EMBL" id="CAE0729392.1"/>
    </source>
</evidence>
<feature type="region of interest" description="Disordered" evidence="1">
    <location>
        <begin position="116"/>
        <end position="141"/>
    </location>
</feature>
<dbReference type="EMBL" id="HBIX01033975">
    <property type="protein sequence ID" value="CAE0729392.1"/>
    <property type="molecule type" value="Transcribed_RNA"/>
</dbReference>